<dbReference type="GO" id="GO:0005886">
    <property type="term" value="C:plasma membrane"/>
    <property type="evidence" value="ECO:0007669"/>
    <property type="project" value="UniProtKB-SubCell"/>
</dbReference>
<feature type="transmembrane region" description="Helical" evidence="8">
    <location>
        <begin position="103"/>
        <end position="123"/>
    </location>
</feature>
<dbReference type="GO" id="GO:0055085">
    <property type="term" value="P:transmembrane transport"/>
    <property type="evidence" value="ECO:0007669"/>
    <property type="project" value="InterPro"/>
</dbReference>
<evidence type="ECO:0000256" key="2">
    <source>
        <dbReference type="ARBA" id="ARBA00007069"/>
    </source>
</evidence>
<feature type="transmembrane region" description="Helical" evidence="8">
    <location>
        <begin position="129"/>
        <end position="151"/>
    </location>
</feature>
<keyword evidence="11" id="KW-1185">Reference proteome</keyword>
<sequence length="264" mass="29908">MKKVVSKGYIYLVLLFLYAPIFVLIVFSFNESKSRANFTDFTFKWYQELFRDELIMTSLGNTLLVAVLAAVFATVLGTAAALGMKNMKKRARGLCMNLTYMPVINPEIVTGISMMLLFVYISHLFDWELGMITVLIAHITFCVPYVILNVLPKLRQMDQNTYEAALDLGCTPFSAFFKVVVPEIMPGIMAGFLMAFTFSLDDFIITYFTNGSDFQTLPVTIYAMTRKKVNPKINALSTILFLAVLIILIIMNVRQARAMKNKEK</sequence>
<evidence type="ECO:0000256" key="1">
    <source>
        <dbReference type="ARBA" id="ARBA00004651"/>
    </source>
</evidence>
<evidence type="ECO:0000256" key="6">
    <source>
        <dbReference type="ARBA" id="ARBA00022989"/>
    </source>
</evidence>
<dbReference type="InterPro" id="IPR035906">
    <property type="entry name" value="MetI-like_sf"/>
</dbReference>
<dbReference type="Gene3D" id="1.10.3720.10">
    <property type="entry name" value="MetI-like"/>
    <property type="match status" value="1"/>
</dbReference>
<evidence type="ECO:0000256" key="8">
    <source>
        <dbReference type="RuleBase" id="RU363032"/>
    </source>
</evidence>
<dbReference type="PANTHER" id="PTHR43848">
    <property type="entry name" value="PUTRESCINE TRANSPORT SYSTEM PERMEASE PROTEIN POTI"/>
    <property type="match status" value="1"/>
</dbReference>
<protein>
    <submittedName>
        <fullName evidence="10">ABC transporter permease</fullName>
    </submittedName>
</protein>
<dbReference type="PANTHER" id="PTHR43848:SF2">
    <property type="entry name" value="PUTRESCINE TRANSPORT SYSTEM PERMEASE PROTEIN POTI"/>
    <property type="match status" value="1"/>
</dbReference>
<comment type="subcellular location">
    <subcellularLocation>
        <location evidence="1 8">Cell membrane</location>
        <topology evidence="1 8">Multi-pass membrane protein</topology>
    </subcellularLocation>
</comment>
<dbReference type="AlphaFoldDB" id="A0A8J6TS21"/>
<keyword evidence="7 8" id="KW-0472">Membrane</keyword>
<keyword evidence="3 8" id="KW-0813">Transport</keyword>
<dbReference type="InterPro" id="IPR000515">
    <property type="entry name" value="MetI-like"/>
</dbReference>
<evidence type="ECO:0000313" key="10">
    <source>
        <dbReference type="EMBL" id="MBC8611861.1"/>
    </source>
</evidence>
<dbReference type="RefSeq" id="WP_093989806.1">
    <property type="nucleotide sequence ID" value="NZ_FYDD01000004.1"/>
</dbReference>
<keyword evidence="5 8" id="KW-0812">Transmembrane</keyword>
<dbReference type="InterPro" id="IPR051789">
    <property type="entry name" value="Bact_Polyamine_Transport"/>
</dbReference>
<gene>
    <name evidence="10" type="ORF">H8702_12240</name>
</gene>
<keyword evidence="4" id="KW-1003">Cell membrane</keyword>
<feature type="transmembrane region" description="Helical" evidence="8">
    <location>
        <begin position="9"/>
        <end position="29"/>
    </location>
</feature>
<organism evidence="10 11">
    <name type="scientific">Massiliimalia timonensis</name>
    <dbReference type="NCBI Taxonomy" id="1987501"/>
    <lineage>
        <taxon>Bacteria</taxon>
        <taxon>Bacillati</taxon>
        <taxon>Bacillota</taxon>
        <taxon>Clostridia</taxon>
        <taxon>Eubacteriales</taxon>
        <taxon>Oscillospiraceae</taxon>
        <taxon>Massiliimalia</taxon>
    </lineage>
</organism>
<accession>A0A8J6TS21</accession>
<feature type="transmembrane region" description="Helical" evidence="8">
    <location>
        <begin position="63"/>
        <end position="82"/>
    </location>
</feature>
<dbReference type="OrthoDB" id="9782004at2"/>
<reference evidence="10" key="1">
    <citation type="submission" date="2020-08" db="EMBL/GenBank/DDBJ databases">
        <title>Genome public.</title>
        <authorList>
            <person name="Liu C."/>
            <person name="Sun Q."/>
        </authorList>
    </citation>
    <scope>NUCLEOTIDE SEQUENCE</scope>
    <source>
        <strain evidence="10">NSJ-15</strain>
    </source>
</reference>
<proteinExistence type="inferred from homology"/>
<dbReference type="PROSITE" id="PS50928">
    <property type="entry name" value="ABC_TM1"/>
    <property type="match status" value="1"/>
</dbReference>
<evidence type="ECO:0000256" key="3">
    <source>
        <dbReference type="ARBA" id="ARBA00022448"/>
    </source>
</evidence>
<evidence type="ECO:0000256" key="7">
    <source>
        <dbReference type="ARBA" id="ARBA00023136"/>
    </source>
</evidence>
<dbReference type="Proteomes" id="UP000632659">
    <property type="component" value="Unassembled WGS sequence"/>
</dbReference>
<comment type="caution">
    <text evidence="10">The sequence shown here is derived from an EMBL/GenBank/DDBJ whole genome shotgun (WGS) entry which is preliminary data.</text>
</comment>
<dbReference type="CDD" id="cd06261">
    <property type="entry name" value="TM_PBP2"/>
    <property type="match status" value="1"/>
</dbReference>
<feature type="transmembrane region" description="Helical" evidence="8">
    <location>
        <begin position="233"/>
        <end position="253"/>
    </location>
</feature>
<evidence type="ECO:0000313" key="11">
    <source>
        <dbReference type="Proteomes" id="UP000632659"/>
    </source>
</evidence>
<dbReference type="Pfam" id="PF00528">
    <property type="entry name" value="BPD_transp_1"/>
    <property type="match status" value="1"/>
</dbReference>
<name>A0A8J6TS21_9FIRM</name>
<evidence type="ECO:0000256" key="5">
    <source>
        <dbReference type="ARBA" id="ARBA00022692"/>
    </source>
</evidence>
<dbReference type="SUPFAM" id="SSF161098">
    <property type="entry name" value="MetI-like"/>
    <property type="match status" value="1"/>
</dbReference>
<keyword evidence="6 8" id="KW-1133">Transmembrane helix</keyword>
<evidence type="ECO:0000259" key="9">
    <source>
        <dbReference type="PROSITE" id="PS50928"/>
    </source>
</evidence>
<evidence type="ECO:0000256" key="4">
    <source>
        <dbReference type="ARBA" id="ARBA00022475"/>
    </source>
</evidence>
<dbReference type="EMBL" id="JACRTL010000008">
    <property type="protein sequence ID" value="MBC8611861.1"/>
    <property type="molecule type" value="Genomic_DNA"/>
</dbReference>
<comment type="similarity">
    <text evidence="2">Belongs to the binding-protein-dependent transport system permease family. CysTW subfamily.</text>
</comment>
<feature type="domain" description="ABC transmembrane type-1" evidence="9">
    <location>
        <begin position="59"/>
        <end position="251"/>
    </location>
</feature>